<proteinExistence type="predicted"/>
<feature type="domain" description="Galactose oxidase-like Early set" evidence="4">
    <location>
        <begin position="729"/>
        <end position="824"/>
    </location>
</feature>
<dbReference type="InterPro" id="IPR015202">
    <property type="entry name" value="GO-like_E_set"/>
</dbReference>
<dbReference type="InterPro" id="IPR037293">
    <property type="entry name" value="Gal_Oxidase_central_sf"/>
</dbReference>
<dbReference type="InterPro" id="IPR006652">
    <property type="entry name" value="Kelch_1"/>
</dbReference>
<dbReference type="Gene3D" id="2.60.40.10">
    <property type="entry name" value="Immunoglobulins"/>
    <property type="match status" value="1"/>
</dbReference>
<dbReference type="Pfam" id="PF00024">
    <property type="entry name" value="PAN_1"/>
    <property type="match status" value="1"/>
</dbReference>
<dbReference type="Pfam" id="PF09118">
    <property type="entry name" value="GO-like_E_set"/>
    <property type="match status" value="1"/>
</dbReference>
<dbReference type="AlphaFoldDB" id="A0A4P7NWM8"/>
<dbReference type="PANTHER" id="PTHR32208:SF56">
    <property type="entry name" value="GALACTOSE OXIDASE-RELATED"/>
    <property type="match status" value="1"/>
</dbReference>
<dbReference type="SUPFAM" id="SSF81296">
    <property type="entry name" value="E set domains"/>
    <property type="match status" value="1"/>
</dbReference>
<dbReference type="Gene3D" id="3.50.4.10">
    <property type="entry name" value="Hepatocyte Growth Factor"/>
    <property type="match status" value="2"/>
</dbReference>
<evidence type="ECO:0000259" key="3">
    <source>
        <dbReference type="Pfam" id="PF00024"/>
    </source>
</evidence>
<dbReference type="InterPro" id="IPR014756">
    <property type="entry name" value="Ig_E-set"/>
</dbReference>
<dbReference type="Pfam" id="PF01344">
    <property type="entry name" value="Kelch_1"/>
    <property type="match status" value="1"/>
</dbReference>
<dbReference type="Proteomes" id="UP000294847">
    <property type="component" value="Chromosome 7"/>
</dbReference>
<dbReference type="InterPro" id="IPR003609">
    <property type="entry name" value="Pan_app"/>
</dbReference>
<dbReference type="EMBL" id="CP034210">
    <property type="protein sequence ID" value="QBZ66336.1"/>
    <property type="molecule type" value="Genomic_DNA"/>
</dbReference>
<accession>A0A4P7NWM8</accession>
<evidence type="ECO:0000259" key="5">
    <source>
        <dbReference type="Pfam" id="PF14295"/>
    </source>
</evidence>
<feature type="domain" description="Apple" evidence="5">
    <location>
        <begin position="271"/>
        <end position="303"/>
    </location>
</feature>
<feature type="chain" id="PRO_5020240206" description="Galactose oxidase" evidence="2">
    <location>
        <begin position="21"/>
        <end position="1211"/>
    </location>
</feature>
<dbReference type="InterPro" id="IPR011043">
    <property type="entry name" value="Gal_Oxase/kelch_b-propeller"/>
</dbReference>
<feature type="signal peptide" evidence="2">
    <location>
        <begin position="1"/>
        <end position="20"/>
    </location>
</feature>
<dbReference type="Pfam" id="PF14295">
    <property type="entry name" value="PAN_4"/>
    <property type="match status" value="2"/>
</dbReference>
<evidence type="ECO:0000259" key="4">
    <source>
        <dbReference type="Pfam" id="PF09118"/>
    </source>
</evidence>
<feature type="region of interest" description="Disordered" evidence="1">
    <location>
        <begin position="1126"/>
        <end position="1155"/>
    </location>
</feature>
<sequence>MHHPYTRLVFCAILVGTCLAQKDITQCPTAETTIQDSQGRPWAICPNSDFDGDSLQILANVTTDQACQERCASNGACFKAVFDKTHSYCHLKDNGQKWVTSDNSQFNSIRVLDAIPDKQPIDRCPGPETNTTDSRGRTWTICQNSDFWGPTIEIIPNVASSAACQQLCAANSVCNRAVWDRSGYCSTKGAGQAWMSSANKFDTVRLASDASGSGGGGGSTNNNNNNNNKGQIPSDWRCNGKQTVITTSDGSTWAQCTDTDWQGRSVYALGDFKSAAACAEACSLTPICTDAVWDKQYNYCHMKDSNQGLTQSDNKQYDQLRLIKKAPPVSQAAQNGGRWSDKISYPIVPAAAYVVPEQPYASRVLAFSAADNMAFAGRNGQTQFTDWNYQTGDVSHRTVQETKHDMFCPGISTLADGKMVVTGGDDAAAVSIYDPATNKFVRAPDMKVARGYQSSATLSTGKVFTIGGSFTGGVFSKNGEVFDPSSNQWTLLDGCKADALNTADTDWRRDNHAWLYGWTNGSVFQAGPSGQMNWYSTETPGGDTRSAGVRNSTDAAMCGANVMYDAGKILAAGGAPTYDKAAGVTTAQMINIPAVGQTATTAKVPDMKYPRNFANGVVLPDGSVLVTGGQKYARQFTDVESILYPELWSPKTNTWKVMNAAAVPRNYHSVSLLLGDGRVWAAGGGLCWVKRGAADTPGNWQCEASAQHPDGEVFSPPYLFNADGSEAARPNITALSTSSDAGGNWVQPGGTLTVTMDGSGPMTFAVLRLGSATHSINTDQRRLSLTAKQKGSTHTITLPSDSGVLLPGYWFLFAMNDKGTPYQGVRDLDDNLITMEPTQGARVLMSLAEVIQDSQLQEADYSNTIREQFTICYSECANEKILEKSSKDLLSRAGLPGHKSSDHNTYMVTVHTNATKVEENIMLCLEALFNIIDGWIVINHVNTSTEFSEQNDRANVPTAALFGYVWSKLASKKSNGRNVSPLRAVVFEKLSNYFAPDALSMLTSLSDMRGALLNTLNLDSGQDFLGKLNGPVKFEDLFKDGGVCHVLSDALTATQSVFPNGYPTEVLWEKSAITGYSLLVLLQPLLDLEQSPSASKATYQNVPVRAPVFNRPRIINKSYEALVDTVSECSESEDPGSQSLSLRGGGDLDREQPPRSALDFDLLKARLKRLCTKQRDPELEARVKRLEECSRRQAGLLKRRDQRGDGGDREA</sequence>
<evidence type="ECO:0008006" key="8">
    <source>
        <dbReference type="Google" id="ProtNLM"/>
    </source>
</evidence>
<protein>
    <recommendedName>
        <fullName evidence="8">Galactose oxidase</fullName>
    </recommendedName>
</protein>
<evidence type="ECO:0000256" key="2">
    <source>
        <dbReference type="SAM" id="SignalP"/>
    </source>
</evidence>
<organism evidence="6 7">
    <name type="scientific">Pyricularia oryzae</name>
    <name type="common">Rice blast fungus</name>
    <name type="synonym">Magnaporthe oryzae</name>
    <dbReference type="NCBI Taxonomy" id="318829"/>
    <lineage>
        <taxon>Eukaryota</taxon>
        <taxon>Fungi</taxon>
        <taxon>Dikarya</taxon>
        <taxon>Ascomycota</taxon>
        <taxon>Pezizomycotina</taxon>
        <taxon>Sordariomycetes</taxon>
        <taxon>Sordariomycetidae</taxon>
        <taxon>Magnaporthales</taxon>
        <taxon>Pyriculariaceae</taxon>
        <taxon>Pyricularia</taxon>
    </lineage>
</organism>
<feature type="region of interest" description="Disordered" evidence="1">
    <location>
        <begin position="209"/>
        <end position="233"/>
    </location>
</feature>
<feature type="domain" description="Apple" evidence="3">
    <location>
        <begin position="45"/>
        <end position="97"/>
    </location>
</feature>
<dbReference type="SMART" id="SM00612">
    <property type="entry name" value="Kelch"/>
    <property type="match status" value="3"/>
</dbReference>
<name>A0A4P7NWM8_PYROR</name>
<reference evidence="6 7" key="1">
    <citation type="journal article" date="2019" name="Mol. Biol. Evol.">
        <title>Blast fungal genomes show frequent chromosomal changes, gene gains and losses, and effector gene turnover.</title>
        <authorList>
            <person name="Gomez Luciano L.B."/>
            <person name="Jason Tsai I."/>
            <person name="Chuma I."/>
            <person name="Tosa Y."/>
            <person name="Chen Y.H."/>
            <person name="Li J.Y."/>
            <person name="Li M.Y."/>
            <person name="Jade Lu M.Y."/>
            <person name="Nakayashiki H."/>
            <person name="Li W.H."/>
        </authorList>
    </citation>
    <scope>NUCLEOTIDE SEQUENCE [LARGE SCALE GENOMIC DNA]</scope>
    <source>
        <strain evidence="6">MZ5-1-6</strain>
    </source>
</reference>
<evidence type="ECO:0000313" key="6">
    <source>
        <dbReference type="EMBL" id="QBZ66336.1"/>
    </source>
</evidence>
<evidence type="ECO:0000256" key="1">
    <source>
        <dbReference type="SAM" id="MobiDB-lite"/>
    </source>
</evidence>
<gene>
    <name evidence="6" type="ORF">PoMZ_13310</name>
</gene>
<dbReference type="Gene3D" id="2.130.10.80">
    <property type="entry name" value="Galactose oxidase/kelch, beta-propeller"/>
    <property type="match status" value="1"/>
</dbReference>
<keyword evidence="2" id="KW-0732">Signal</keyword>
<feature type="domain" description="Apple" evidence="5">
    <location>
        <begin position="146"/>
        <end position="188"/>
    </location>
</feature>
<dbReference type="SUPFAM" id="SSF50965">
    <property type="entry name" value="Galactose oxidase, central domain"/>
    <property type="match status" value="1"/>
</dbReference>
<dbReference type="InterPro" id="IPR013783">
    <property type="entry name" value="Ig-like_fold"/>
</dbReference>
<dbReference type="PANTHER" id="PTHR32208">
    <property type="entry name" value="SECRETED PROTEIN-RELATED"/>
    <property type="match status" value="1"/>
</dbReference>
<dbReference type="CDD" id="cd02851">
    <property type="entry name" value="E_set_GO_C"/>
    <property type="match status" value="1"/>
</dbReference>
<evidence type="ECO:0000313" key="7">
    <source>
        <dbReference type="Proteomes" id="UP000294847"/>
    </source>
</evidence>